<reference evidence="2 3" key="1">
    <citation type="submission" date="2023-04" db="EMBL/GenBank/DDBJ databases">
        <title>Clostridium tannerae sp. nov., isolated from the fecal material of an alpaca.</title>
        <authorList>
            <person name="Miller S."/>
            <person name="Hendry M."/>
            <person name="King J."/>
            <person name="Sankaranarayanan K."/>
            <person name="Lawson P.A."/>
        </authorList>
    </citation>
    <scope>NUCLEOTIDE SEQUENCE [LARGE SCALE GENOMIC DNA]</scope>
    <source>
        <strain evidence="2 3">A1-XYC3</strain>
    </source>
</reference>
<evidence type="ECO:0000313" key="2">
    <source>
        <dbReference type="EMBL" id="MDW8800675.1"/>
    </source>
</evidence>
<comment type="caution">
    <text evidence="2">The sequence shown here is derived from an EMBL/GenBank/DDBJ whole genome shotgun (WGS) entry which is preliminary data.</text>
</comment>
<keyword evidence="3" id="KW-1185">Reference proteome</keyword>
<protein>
    <submittedName>
        <fullName evidence="2">Uncharacterized protein</fullName>
    </submittedName>
</protein>
<gene>
    <name evidence="2" type="ORF">P8V03_05830</name>
</gene>
<evidence type="ECO:0000256" key="1">
    <source>
        <dbReference type="SAM" id="Phobius"/>
    </source>
</evidence>
<dbReference type="Proteomes" id="UP001281656">
    <property type="component" value="Unassembled WGS sequence"/>
</dbReference>
<keyword evidence="1" id="KW-0472">Membrane</keyword>
<organism evidence="2 3">
    <name type="scientific">Clostridium tanneri</name>
    <dbReference type="NCBI Taxonomy" id="3037988"/>
    <lineage>
        <taxon>Bacteria</taxon>
        <taxon>Bacillati</taxon>
        <taxon>Bacillota</taxon>
        <taxon>Clostridia</taxon>
        <taxon>Eubacteriales</taxon>
        <taxon>Clostridiaceae</taxon>
        <taxon>Clostridium</taxon>
    </lineage>
</organism>
<keyword evidence="1" id="KW-1133">Transmembrane helix</keyword>
<feature type="transmembrane region" description="Helical" evidence="1">
    <location>
        <begin position="6"/>
        <end position="23"/>
    </location>
</feature>
<accession>A0ABU4JRA9</accession>
<sequence>MNKRVQILAIVSSTIICVFIMLCSDKIYMYKNLIVDTIEESSNNKKVSKEDEKKPAENQDISELLKSKDNIESVVISDSYKKIKMDSLARQIEEDKIDFFGQDKVDYGKEDKKDVVNKSDNFGKDNKSSISKGYNKNGEIKKEDIPVFNTVSSKDKVNLSSSDKTKILLTASKLSVVDYEKVKEYLSSGSNKDIKSALKLLNQRLSDKDYEKVKDVANKFLGEDIVEQ</sequence>
<dbReference type="RefSeq" id="WP_318797199.1">
    <property type="nucleotide sequence ID" value="NZ_JARUJP010000005.1"/>
</dbReference>
<proteinExistence type="predicted"/>
<name>A0ABU4JRA9_9CLOT</name>
<keyword evidence="1" id="KW-0812">Transmembrane</keyword>
<evidence type="ECO:0000313" key="3">
    <source>
        <dbReference type="Proteomes" id="UP001281656"/>
    </source>
</evidence>
<dbReference type="EMBL" id="JARUJP010000005">
    <property type="protein sequence ID" value="MDW8800675.1"/>
    <property type="molecule type" value="Genomic_DNA"/>
</dbReference>